<dbReference type="Proteomes" id="UP000641454">
    <property type="component" value="Unassembled WGS sequence"/>
</dbReference>
<evidence type="ECO:0000313" key="3">
    <source>
        <dbReference type="Proteomes" id="UP000641454"/>
    </source>
</evidence>
<dbReference type="InterPro" id="IPR008490">
    <property type="entry name" value="Transposase_InsH_N"/>
</dbReference>
<dbReference type="Pfam" id="PF05598">
    <property type="entry name" value="DUF772"/>
    <property type="match status" value="1"/>
</dbReference>
<evidence type="ECO:0000313" key="2">
    <source>
        <dbReference type="EMBL" id="MBC5843221.1"/>
    </source>
</evidence>
<gene>
    <name evidence="2" type="ORF">H8R25_02045</name>
</gene>
<comment type="caution">
    <text evidence="2">The sequence shown here is derived from an EMBL/GenBank/DDBJ whole genome shotgun (WGS) entry which is preliminary data.</text>
</comment>
<dbReference type="PANTHER" id="PTHR33408">
    <property type="entry name" value="TRANSPOSASE"/>
    <property type="match status" value="1"/>
</dbReference>
<dbReference type="EMBL" id="JACRUL010000003">
    <property type="protein sequence ID" value="MBC5843221.1"/>
    <property type="molecule type" value="Genomic_DNA"/>
</dbReference>
<reference evidence="2 3" key="1">
    <citation type="submission" date="2020-08" db="EMBL/GenBank/DDBJ databases">
        <title>Description of novel Flavobacterium F-392 isolate.</title>
        <authorList>
            <person name="Saticioglu I.B."/>
            <person name="Duman M."/>
            <person name="Altun S."/>
        </authorList>
    </citation>
    <scope>NUCLEOTIDE SEQUENCE [LARGE SCALE GENOMIC DNA]</scope>
    <source>
        <strain evidence="2 3">F-392</strain>
    </source>
</reference>
<sequence>MQHITGIPRNQMVFSSLEDMILPDNPVRFVDAFVEALSIQTLGFKIQTLKTEGRPSFDTKLFLKIYLYGYLNGLRSCRKLQKECVRNIELQWLLCGIVPNYHSISDFRKQNPSGLKNLFKLFVSFLKDVDLIAGETIAIDGTKSRAHNSKKANFNQKKIDRHLAYIEEKTQEYLTDLDQNDLQD</sequence>
<evidence type="ECO:0000259" key="1">
    <source>
        <dbReference type="Pfam" id="PF05598"/>
    </source>
</evidence>
<feature type="domain" description="Transposase InsH N-terminal" evidence="1">
    <location>
        <begin position="16"/>
        <end position="110"/>
    </location>
</feature>
<feature type="non-terminal residue" evidence="2">
    <location>
        <position position="184"/>
    </location>
</feature>
<keyword evidence="3" id="KW-1185">Reference proteome</keyword>
<organism evidence="2 3">
    <name type="scientific">Flavobacterium muglaense</name>
    <dbReference type="NCBI Taxonomy" id="2764716"/>
    <lineage>
        <taxon>Bacteria</taxon>
        <taxon>Pseudomonadati</taxon>
        <taxon>Bacteroidota</taxon>
        <taxon>Flavobacteriia</taxon>
        <taxon>Flavobacteriales</taxon>
        <taxon>Flavobacteriaceae</taxon>
        <taxon>Flavobacterium</taxon>
    </lineage>
</organism>
<dbReference type="PANTHER" id="PTHR33408:SF2">
    <property type="entry name" value="TRANSPOSASE DDE DOMAIN-CONTAINING PROTEIN"/>
    <property type="match status" value="1"/>
</dbReference>
<dbReference type="AlphaFoldDB" id="A0A923SE79"/>
<accession>A0A923SE79</accession>
<proteinExistence type="predicted"/>
<protein>
    <submittedName>
        <fullName evidence="2">Transposase</fullName>
    </submittedName>
</protein>
<name>A0A923SE79_9FLAO</name>